<proteinExistence type="predicted"/>
<dbReference type="EMBL" id="CP182909">
    <property type="protein sequence ID" value="XPM64684.1"/>
    <property type="molecule type" value="Genomic_DNA"/>
</dbReference>
<organism evidence="1 2">
    <name type="scientific">Desertifilum tharense IPPAS B-1220</name>
    <dbReference type="NCBI Taxonomy" id="1781255"/>
    <lineage>
        <taxon>Bacteria</taxon>
        <taxon>Bacillati</taxon>
        <taxon>Cyanobacteriota</taxon>
        <taxon>Cyanophyceae</taxon>
        <taxon>Desertifilales</taxon>
        <taxon>Desertifilaceae</taxon>
        <taxon>Desertifilum</taxon>
    </lineage>
</organism>
<accession>A0ACD5GW57</accession>
<sequence>MGRSFEPGELGREYKENSTTIEVLFAENPNWEILVFVLAKLEQENRELSLKVQSFMPQENHFLLRLSANYLVNSKILGERILELYTEMQPLFMLNRPKILHLLKISQNNHRASPPVPPPTMPQPGIDKRQQLYQEVSKQIRLILLSQEPEQFVESVQRLLNYLKQQGIALEELQRKLIVNLIVQRGRQDSQFRDNLLIWEKQASETAKLSMVGQAVKVAIALLWYSNHVLNELALRVPTLAPGV</sequence>
<evidence type="ECO:0000313" key="2">
    <source>
        <dbReference type="Proteomes" id="UP000095472"/>
    </source>
</evidence>
<reference evidence="1 2" key="1">
    <citation type="journal article" date="2016" name="Genome Announc.">
        <title>Draft Genome Sequence of the Thermotolerant Cyanobacterium Desertifilum sp. IPPAS B-1220.</title>
        <authorList>
            <person name="Mironov K.S."/>
            <person name="Sinetova M.A."/>
            <person name="Bolatkhan K."/>
            <person name="Zayadan B.K."/>
            <person name="Ustinova V.V."/>
            <person name="Kupriyanova E.V."/>
            <person name="Skrypnik A.N."/>
            <person name="Gogoleva N.E."/>
            <person name="Gogolev Y.V."/>
            <person name="Los D.A."/>
        </authorList>
    </citation>
    <scope>NUCLEOTIDE SEQUENCE [LARGE SCALE GENOMIC DNA]</scope>
    <source>
        <strain evidence="1 2">IPPAS B-1220</strain>
    </source>
</reference>
<name>A0ACD5GW57_9CYAN</name>
<gene>
    <name evidence="1" type="ORF">BH720_001405</name>
</gene>
<protein>
    <submittedName>
        <fullName evidence="1">Uncharacterized protein</fullName>
    </submittedName>
</protein>
<keyword evidence="2" id="KW-1185">Reference proteome</keyword>
<dbReference type="Proteomes" id="UP000095472">
    <property type="component" value="Chromosome"/>
</dbReference>
<evidence type="ECO:0000313" key="1">
    <source>
        <dbReference type="EMBL" id="XPM64684.1"/>
    </source>
</evidence>